<dbReference type="Gene3D" id="3.20.20.70">
    <property type="entry name" value="Aldolase class I"/>
    <property type="match status" value="1"/>
</dbReference>
<feature type="binding site" evidence="11">
    <location>
        <position position="220"/>
    </location>
    <ligand>
        <name>FMN</name>
        <dbReference type="ChEBI" id="CHEBI:58210"/>
    </ligand>
</feature>
<feature type="binding site" evidence="11">
    <location>
        <begin position="94"/>
        <end position="96"/>
    </location>
    <ligand>
        <name>substrate</name>
    </ligand>
</feature>
<dbReference type="CDD" id="cd02811">
    <property type="entry name" value="IDI-2_FMN"/>
    <property type="match status" value="1"/>
</dbReference>
<dbReference type="Proteomes" id="UP000288215">
    <property type="component" value="Unassembled WGS sequence"/>
</dbReference>
<gene>
    <name evidence="11" type="primary">fni</name>
    <name evidence="13" type="ORF">Metus_1529</name>
</gene>
<evidence type="ECO:0000256" key="9">
    <source>
        <dbReference type="ARBA" id="ARBA00023235"/>
    </source>
</evidence>
<feature type="binding site" evidence="11">
    <location>
        <begin position="273"/>
        <end position="275"/>
    </location>
    <ligand>
        <name>FMN</name>
        <dbReference type="ChEBI" id="CHEBI:58210"/>
    </ligand>
</feature>
<dbReference type="EC" id="5.3.3.2" evidence="11"/>
<dbReference type="GO" id="GO:0016491">
    <property type="term" value="F:oxidoreductase activity"/>
    <property type="evidence" value="ECO:0007669"/>
    <property type="project" value="InterPro"/>
</dbReference>
<dbReference type="Pfam" id="PF01070">
    <property type="entry name" value="FMN_dh"/>
    <property type="match status" value="1"/>
</dbReference>
<dbReference type="GO" id="GO:0004452">
    <property type="term" value="F:isopentenyl-diphosphate delta-isomerase activity"/>
    <property type="evidence" value="ECO:0007669"/>
    <property type="project" value="UniProtKB-UniRule"/>
</dbReference>
<evidence type="ECO:0000256" key="3">
    <source>
        <dbReference type="ARBA" id="ARBA00022630"/>
    </source>
</evidence>
<dbReference type="EMBL" id="RXGA01000003">
    <property type="protein sequence ID" value="RWX73555.1"/>
    <property type="molecule type" value="Genomic_DNA"/>
</dbReference>
<dbReference type="SMART" id="SM01240">
    <property type="entry name" value="IMPDH"/>
    <property type="match status" value="1"/>
</dbReference>
<dbReference type="NCBIfam" id="TIGR02151">
    <property type="entry name" value="IPP_isom_2"/>
    <property type="match status" value="1"/>
</dbReference>
<feature type="binding site" evidence="11">
    <location>
        <begin position="294"/>
        <end position="295"/>
    </location>
    <ligand>
        <name>FMN</name>
        <dbReference type="ChEBI" id="CHEBI:58210"/>
    </ligand>
</feature>
<feature type="binding site" evidence="11">
    <location>
        <position position="123"/>
    </location>
    <ligand>
        <name>FMN</name>
        <dbReference type="ChEBI" id="CHEBI:58210"/>
    </ligand>
</feature>
<comment type="similarity">
    <text evidence="11">Belongs to the IPP isomerase type 2 family.</text>
</comment>
<dbReference type="PANTHER" id="PTHR43665">
    <property type="entry name" value="ISOPENTENYL-DIPHOSPHATE DELTA-ISOMERASE"/>
    <property type="match status" value="1"/>
</dbReference>
<dbReference type="InterPro" id="IPR000262">
    <property type="entry name" value="FMN-dep_DH"/>
</dbReference>
<evidence type="ECO:0000256" key="7">
    <source>
        <dbReference type="ARBA" id="ARBA00022857"/>
    </source>
</evidence>
<dbReference type="GO" id="GO:0008299">
    <property type="term" value="P:isoprenoid biosynthetic process"/>
    <property type="evidence" value="ECO:0007669"/>
    <property type="project" value="UniProtKB-UniRule"/>
</dbReference>
<comment type="subunit">
    <text evidence="10 11">Homooctamer. Dimer of tetramers.</text>
</comment>
<comment type="cofactor">
    <cofactor evidence="11">
        <name>Mg(2+)</name>
        <dbReference type="ChEBI" id="CHEBI:18420"/>
    </cofactor>
</comment>
<evidence type="ECO:0000256" key="8">
    <source>
        <dbReference type="ARBA" id="ARBA00023229"/>
    </source>
</evidence>
<evidence type="ECO:0000256" key="11">
    <source>
        <dbReference type="HAMAP-Rule" id="MF_00354"/>
    </source>
</evidence>
<feature type="binding site" evidence="11">
    <location>
        <position position="215"/>
    </location>
    <ligand>
        <name>FMN</name>
        <dbReference type="ChEBI" id="CHEBI:58210"/>
    </ligand>
</feature>
<feature type="binding site" evidence="11">
    <location>
        <begin position="5"/>
        <end position="6"/>
    </location>
    <ligand>
        <name>substrate</name>
    </ligand>
</feature>
<protein>
    <recommendedName>
        <fullName evidence="11">Isopentenyl-diphosphate delta-isomerase</fullName>
        <shortName evidence="11">IPP isomerase</shortName>
        <ecNumber evidence="11">5.3.3.2</ecNumber>
    </recommendedName>
    <alternativeName>
        <fullName evidence="11">Isopentenyl diphosphate:dimethylallyl diphosphate isomerase</fullName>
    </alternativeName>
    <alternativeName>
        <fullName evidence="11">Isopentenyl pyrophosphate isomerase</fullName>
    </alternativeName>
    <alternativeName>
        <fullName evidence="11">Type 2 isopentenyl diphosphate isomerase</fullName>
        <shortName evidence="11">IDI-2</shortName>
    </alternativeName>
</protein>
<organism evidence="13 14">
    <name type="scientific">Methanosuratincola subterraneus</name>
    <dbReference type="NCBI Taxonomy" id="2593994"/>
    <lineage>
        <taxon>Archaea</taxon>
        <taxon>Thermoproteota</taxon>
        <taxon>Methanosuratincolia</taxon>
        <taxon>Candidatus Methanomethylicales</taxon>
        <taxon>Candidatus Methanomethylicaceae</taxon>
        <taxon>Candidatus Methanosuratincola (ex Vanwonterghem et al. 2016)</taxon>
    </lineage>
</organism>
<keyword evidence="9 11" id="KW-0413">Isomerase</keyword>
<evidence type="ECO:0000313" key="14">
    <source>
        <dbReference type="Proteomes" id="UP000288215"/>
    </source>
</evidence>
<evidence type="ECO:0000259" key="12">
    <source>
        <dbReference type="Pfam" id="PF01070"/>
    </source>
</evidence>
<keyword evidence="7 11" id="KW-0521">NADP</keyword>
<evidence type="ECO:0000256" key="4">
    <source>
        <dbReference type="ARBA" id="ARBA00022643"/>
    </source>
</evidence>
<comment type="catalytic activity">
    <reaction evidence="11">
        <text>isopentenyl diphosphate = dimethylallyl diphosphate</text>
        <dbReference type="Rhea" id="RHEA:23284"/>
        <dbReference type="ChEBI" id="CHEBI:57623"/>
        <dbReference type="ChEBI" id="CHEBI:128769"/>
        <dbReference type="EC" id="5.3.3.2"/>
    </reaction>
</comment>
<dbReference type="PANTHER" id="PTHR43665:SF1">
    <property type="entry name" value="ISOPENTENYL-DIPHOSPHATE DELTA-ISOMERASE"/>
    <property type="match status" value="1"/>
</dbReference>
<keyword evidence="4 11" id="KW-0288">FMN</keyword>
<dbReference type="GO" id="GO:0070402">
    <property type="term" value="F:NADPH binding"/>
    <property type="evidence" value="ECO:0007669"/>
    <property type="project" value="UniProtKB-UniRule"/>
</dbReference>
<comment type="caution">
    <text evidence="13">The sequence shown here is derived from an EMBL/GenBank/DDBJ whole genome shotgun (WGS) entry which is preliminary data.</text>
</comment>
<dbReference type="GO" id="GO:0005737">
    <property type="term" value="C:cytoplasm"/>
    <property type="evidence" value="ECO:0007669"/>
    <property type="project" value="UniProtKB-SubCell"/>
</dbReference>
<evidence type="ECO:0000256" key="2">
    <source>
        <dbReference type="ARBA" id="ARBA00022490"/>
    </source>
</evidence>
<feature type="binding site" evidence="11">
    <location>
        <position position="158"/>
    </location>
    <ligand>
        <name>substrate</name>
    </ligand>
</feature>
<dbReference type="GO" id="GO:0010181">
    <property type="term" value="F:FMN binding"/>
    <property type="evidence" value="ECO:0007669"/>
    <property type="project" value="UniProtKB-UniRule"/>
</dbReference>
<feature type="binding site" evidence="11">
    <location>
        <position position="159"/>
    </location>
    <ligand>
        <name>Mg(2+)</name>
        <dbReference type="ChEBI" id="CHEBI:18420"/>
    </ligand>
</feature>
<proteinExistence type="inferred from homology"/>
<dbReference type="AlphaFoldDB" id="A0A444L7J6"/>
<dbReference type="SUPFAM" id="SSF51395">
    <property type="entry name" value="FMN-linked oxidoreductases"/>
    <property type="match status" value="1"/>
</dbReference>
<keyword evidence="6 11" id="KW-0460">Magnesium</keyword>
<evidence type="ECO:0000256" key="6">
    <source>
        <dbReference type="ARBA" id="ARBA00022842"/>
    </source>
</evidence>
<evidence type="ECO:0000256" key="5">
    <source>
        <dbReference type="ARBA" id="ARBA00022723"/>
    </source>
</evidence>
<keyword evidence="5 11" id="KW-0479">Metal-binding</keyword>
<feature type="binding site" evidence="11">
    <location>
        <position position="190"/>
    </location>
    <ligand>
        <name>FMN</name>
        <dbReference type="ChEBI" id="CHEBI:58210"/>
    </ligand>
</feature>
<keyword evidence="2 11" id="KW-0963">Cytoplasm</keyword>
<dbReference type="HAMAP" id="MF_00354">
    <property type="entry name" value="Idi_2"/>
    <property type="match status" value="1"/>
</dbReference>
<keyword evidence="8 11" id="KW-0414">Isoprene biosynthesis</keyword>
<feature type="domain" description="FMN-dependent dehydrogenase" evidence="12">
    <location>
        <begin position="176"/>
        <end position="335"/>
    </location>
</feature>
<reference evidence="13 14" key="1">
    <citation type="submission" date="2018-12" db="EMBL/GenBank/DDBJ databases">
        <title>The complete genome of the methanogenic archaea of the candidate phylum Verstraetearchaeota, obtained from the metagenome of underground thermal water.</title>
        <authorList>
            <person name="Kadnikov V.V."/>
            <person name="Mardanov A.V."/>
            <person name="Beletsky A.V."/>
            <person name="Karnachuk O.V."/>
            <person name="Ravin N.V."/>
        </authorList>
    </citation>
    <scope>NUCLEOTIDE SEQUENCE [LARGE SCALE GENOMIC DNA]</scope>
    <source>
        <strain evidence="13">Ch88</strain>
    </source>
</reference>
<evidence type="ECO:0000313" key="13">
    <source>
        <dbReference type="EMBL" id="RWX73555.1"/>
    </source>
</evidence>
<keyword evidence="3 11" id="KW-0285">Flavoprotein</keyword>
<dbReference type="InterPro" id="IPR011179">
    <property type="entry name" value="IPdP_isomerase"/>
</dbReference>
<comment type="cofactor">
    <cofactor evidence="11">
        <name>NADPH</name>
        <dbReference type="ChEBI" id="CHEBI:57783"/>
    </cofactor>
</comment>
<feature type="binding site" evidence="11">
    <location>
        <position position="63"/>
    </location>
    <ligand>
        <name>FMN</name>
        <dbReference type="ChEBI" id="CHEBI:58210"/>
    </ligand>
</feature>
<dbReference type="GO" id="GO:0000287">
    <property type="term" value="F:magnesium ion binding"/>
    <property type="evidence" value="ECO:0007669"/>
    <property type="project" value="UniProtKB-UniRule"/>
</dbReference>
<dbReference type="PIRSF" id="PIRSF003314">
    <property type="entry name" value="IPP_isomerase"/>
    <property type="match status" value="1"/>
</dbReference>
<name>A0A444L7J6_METS7</name>
<sequence>MISERKLKHLEICRDIDVGPRRKTTHLEDVELVHLATPELDLSDLDLSTVFLGKRISAPLIISAMTGGHPSTKKINESLARAASELGLGICVGSQRAALEDPSQEDTFRVVREASGEMLVIANIGAAQLLSPERLSLAKRAVSMICADAIAVHLNPLQELVQPLGDTRYRGVLSAVGDLARDLGVPIVAKETGCGISREVASRLLESGVSAIEVSGAGGTSWAAVEYYNAQSKGERSKAEVAETFWDWGIPTAMSICEIRSLKKPVTIIASGGIRNGLDIAKSIALGADLAGVARELLVPAFKGHREVAARLERMIHELKAAALLTGARDIRSLKSVPTVLSGGLLNWIIQRGLGVGQND</sequence>
<comment type="cofactor">
    <cofactor evidence="1 11">
        <name>FMN</name>
        <dbReference type="ChEBI" id="CHEBI:58210"/>
    </cofactor>
</comment>
<feature type="binding site" evidence="11">
    <location>
        <position position="94"/>
    </location>
    <ligand>
        <name>FMN</name>
        <dbReference type="ChEBI" id="CHEBI:58210"/>
    </ligand>
</feature>
<dbReference type="InterPro" id="IPR013785">
    <property type="entry name" value="Aldolase_TIM"/>
</dbReference>
<evidence type="ECO:0000256" key="10">
    <source>
        <dbReference type="ARBA" id="ARBA00025810"/>
    </source>
</evidence>
<comment type="subcellular location">
    <subcellularLocation>
        <location evidence="11">Cytoplasm</location>
    </subcellularLocation>
</comment>
<feature type="binding site" evidence="11">
    <location>
        <begin position="64"/>
        <end position="66"/>
    </location>
    <ligand>
        <name>FMN</name>
        <dbReference type="ChEBI" id="CHEBI:58210"/>
    </ligand>
</feature>
<comment type="function">
    <text evidence="11">Involved in the biosynthesis of isoprenoids. Catalyzes the 1,3-allylic rearrangement of the homoallylic substrate isopentenyl (IPP) to its allylic isomer, dimethylallyl diphosphate (DMAPP).</text>
</comment>
<accession>A0A444L7J6</accession>
<evidence type="ECO:0000256" key="1">
    <source>
        <dbReference type="ARBA" id="ARBA00001917"/>
    </source>
</evidence>